<dbReference type="EMBL" id="NMUH01000519">
    <property type="protein sequence ID" value="MQL80653.1"/>
    <property type="molecule type" value="Genomic_DNA"/>
</dbReference>
<keyword evidence="2" id="KW-1185">Reference proteome</keyword>
<reference evidence="1" key="1">
    <citation type="submission" date="2017-07" db="EMBL/GenBank/DDBJ databases">
        <title>Taro Niue Genome Assembly and Annotation.</title>
        <authorList>
            <person name="Atibalentja N."/>
            <person name="Keating K."/>
            <person name="Fields C.J."/>
        </authorList>
    </citation>
    <scope>NUCLEOTIDE SEQUENCE</scope>
    <source>
        <strain evidence="1">Niue_2</strain>
        <tissue evidence="1">Leaf</tissue>
    </source>
</reference>
<evidence type="ECO:0000313" key="1">
    <source>
        <dbReference type="EMBL" id="MQL80653.1"/>
    </source>
</evidence>
<gene>
    <name evidence="1" type="ORF">Taro_013093</name>
</gene>
<accession>A0A843UHQ9</accession>
<evidence type="ECO:0000313" key="2">
    <source>
        <dbReference type="Proteomes" id="UP000652761"/>
    </source>
</evidence>
<dbReference type="Proteomes" id="UP000652761">
    <property type="component" value="Unassembled WGS sequence"/>
</dbReference>
<sequence>MEYVHELVSWELTILLQSGCIRMSVVGLIRLSRWMTSTTHLCPCISVHLILHIFQHMRGGTLCRVEYCGDQLLFSLHIMCVTEKELCSSLFKLILRDRKMSIFKRQALSGPSSRKCYAAMRTPKRTKVLALFCEIRLCFPQSACYKIRYICEFTFG</sequence>
<dbReference type="AlphaFoldDB" id="A0A843UHQ9"/>
<organism evidence="1 2">
    <name type="scientific">Colocasia esculenta</name>
    <name type="common">Wild taro</name>
    <name type="synonym">Arum esculentum</name>
    <dbReference type="NCBI Taxonomy" id="4460"/>
    <lineage>
        <taxon>Eukaryota</taxon>
        <taxon>Viridiplantae</taxon>
        <taxon>Streptophyta</taxon>
        <taxon>Embryophyta</taxon>
        <taxon>Tracheophyta</taxon>
        <taxon>Spermatophyta</taxon>
        <taxon>Magnoliopsida</taxon>
        <taxon>Liliopsida</taxon>
        <taxon>Araceae</taxon>
        <taxon>Aroideae</taxon>
        <taxon>Colocasieae</taxon>
        <taxon>Colocasia</taxon>
    </lineage>
</organism>
<name>A0A843UHQ9_COLES</name>
<comment type="caution">
    <text evidence="1">The sequence shown here is derived from an EMBL/GenBank/DDBJ whole genome shotgun (WGS) entry which is preliminary data.</text>
</comment>
<proteinExistence type="predicted"/>
<protein>
    <submittedName>
        <fullName evidence="1">Uncharacterized protein</fullName>
    </submittedName>
</protein>